<dbReference type="InterPro" id="IPR036196">
    <property type="entry name" value="Ptyr_pPase_sf"/>
</dbReference>
<dbReference type="PANTHER" id="PTHR43428:SF1">
    <property type="entry name" value="ARSENATE REDUCTASE"/>
    <property type="match status" value="1"/>
</dbReference>
<dbReference type="SUPFAM" id="SSF52788">
    <property type="entry name" value="Phosphotyrosine protein phosphatases I"/>
    <property type="match status" value="2"/>
</dbReference>
<dbReference type="Pfam" id="PF01451">
    <property type="entry name" value="LMWPc"/>
    <property type="match status" value="2"/>
</dbReference>
<organism evidence="4 5">
    <name type="scientific">Brachybacterium aquaticum</name>
    <dbReference type="NCBI Taxonomy" id="1432564"/>
    <lineage>
        <taxon>Bacteria</taxon>
        <taxon>Bacillati</taxon>
        <taxon>Actinomycetota</taxon>
        <taxon>Actinomycetes</taxon>
        <taxon>Micrococcales</taxon>
        <taxon>Dermabacteraceae</taxon>
        <taxon>Brachybacterium</taxon>
    </lineage>
</organism>
<dbReference type="Gene3D" id="3.40.50.2300">
    <property type="match status" value="2"/>
</dbReference>
<evidence type="ECO:0000256" key="2">
    <source>
        <dbReference type="SAM" id="MobiDB-lite"/>
    </source>
</evidence>
<dbReference type="InterPro" id="IPR023485">
    <property type="entry name" value="Ptyr_pPase"/>
</dbReference>
<dbReference type="SMART" id="SM00226">
    <property type="entry name" value="LMWPc"/>
    <property type="match status" value="2"/>
</dbReference>
<dbReference type="GO" id="GO:0046685">
    <property type="term" value="P:response to arsenic-containing substance"/>
    <property type="evidence" value="ECO:0007669"/>
    <property type="project" value="UniProtKB-KW"/>
</dbReference>
<comment type="caution">
    <text evidence="4">The sequence shown here is derived from an EMBL/GenBank/DDBJ whole genome shotgun (WGS) entry which is preliminary data.</text>
</comment>
<evidence type="ECO:0000313" key="5">
    <source>
        <dbReference type="Proteomes" id="UP000588158"/>
    </source>
</evidence>
<feature type="domain" description="Phosphotyrosine protein phosphatase I" evidence="3">
    <location>
        <begin position="11"/>
        <end position="141"/>
    </location>
</feature>
<sequence length="336" mass="34315">MFSGSAALPRPSVLFVCVKNGGKSQMAAALMEHRAGGTVEVHSAGTKPGSAINALSAQVVAEVGADMSGGTPTAIDPALLAHVDRVVALGEEAVVEPVPGMRGRIETWVTDEPSLRGIEGEERMRLVRDDIDRRVEGLLEELTGGADGDGASAATAASADATGAPAPSGDATEVAAPSADESAAPAPSAAPRSPVAPTADEVERPSVLFVCVHNAGRSQMAAGYLEHLSGGRIEVRSAGSAPAEGVNPSAVAAMAEEGIDISAQRPKILTDDAVIASDVVITMGCGDACPFHPGKRYEDWVLEDPAGKGVEAVRPIRDKIRSRVEALIAELLPEGD</sequence>
<feature type="region of interest" description="Disordered" evidence="2">
    <location>
        <begin position="142"/>
        <end position="200"/>
    </location>
</feature>
<proteinExistence type="predicted"/>
<keyword evidence="5" id="KW-1185">Reference proteome</keyword>
<dbReference type="EMBL" id="JACHLZ010000001">
    <property type="protein sequence ID" value="MBB5833253.1"/>
    <property type="molecule type" value="Genomic_DNA"/>
</dbReference>
<evidence type="ECO:0000259" key="3">
    <source>
        <dbReference type="SMART" id="SM00226"/>
    </source>
</evidence>
<dbReference type="PANTHER" id="PTHR43428">
    <property type="entry name" value="ARSENATE REDUCTASE"/>
    <property type="match status" value="1"/>
</dbReference>
<keyword evidence="1" id="KW-0059">Arsenical resistance</keyword>
<dbReference type="Proteomes" id="UP000588158">
    <property type="component" value="Unassembled WGS sequence"/>
</dbReference>
<dbReference type="CDD" id="cd16345">
    <property type="entry name" value="LMWP_ArsC"/>
    <property type="match status" value="1"/>
</dbReference>
<feature type="compositionally biased region" description="Low complexity" evidence="2">
    <location>
        <begin position="149"/>
        <end position="199"/>
    </location>
</feature>
<name>A0A841AGY0_9MICO</name>
<accession>A0A841AGY0</accession>
<feature type="domain" description="Phosphotyrosine protein phosphatase I" evidence="3">
    <location>
        <begin position="205"/>
        <end position="330"/>
    </location>
</feature>
<dbReference type="AlphaFoldDB" id="A0A841AGY0"/>
<protein>
    <submittedName>
        <fullName evidence="4">Protein-tyrosine-phosphatase</fullName>
    </submittedName>
</protein>
<evidence type="ECO:0000256" key="1">
    <source>
        <dbReference type="ARBA" id="ARBA00022849"/>
    </source>
</evidence>
<reference evidence="4 5" key="1">
    <citation type="submission" date="2020-08" db="EMBL/GenBank/DDBJ databases">
        <title>Sequencing the genomes of 1000 actinobacteria strains.</title>
        <authorList>
            <person name="Klenk H.-P."/>
        </authorList>
    </citation>
    <scope>NUCLEOTIDE SEQUENCE [LARGE SCALE GENOMIC DNA]</scope>
    <source>
        <strain evidence="4 5">DSM 28796</strain>
    </source>
</reference>
<evidence type="ECO:0000313" key="4">
    <source>
        <dbReference type="EMBL" id="MBB5833253.1"/>
    </source>
</evidence>
<gene>
    <name evidence="4" type="ORF">HNR70_003066</name>
</gene>